<protein>
    <submittedName>
        <fullName evidence="2">DUF4097 domain-containing protein</fullName>
    </submittedName>
</protein>
<dbReference type="InterPro" id="IPR025164">
    <property type="entry name" value="Toastrack_DUF4097"/>
</dbReference>
<gene>
    <name evidence="2" type="ORF">KV203_18255</name>
</gene>
<sequence>MPEFSTPQPISVSVEVAGVRLGVRATAAATTTVEVRPHNPGRPGDVALAGQIVVDYAAGRLTVRSPRPPRTGFRIVFGGNDRVDVDLELPAGSALEVRGWGDVTAHGRLGAVDIETGAGDITLDRVEQLRAKTSAGNVRVSHAAAVAELRTAAGSVRVDRADAELDAATAAGDVVVEAATAPLRLATSAGRVRVGRATTDVRANTSAGDIRLGSVAGGTVTAAAAFGGIEVGVAEGTAAWLDVQARLGAVRSDLESAGEPEPGEPTVRIHATAGVGDIVLRRA</sequence>
<reference evidence="2" key="1">
    <citation type="submission" date="2021-07" db="EMBL/GenBank/DDBJ databases">
        <title>Candidatus Kaistella beijingensis sp. nov. isolated from a municipal wastewater treatment plant is involved in sludge foaming.</title>
        <authorList>
            <person name="Song Y."/>
            <person name="Liu S.-J."/>
        </authorList>
    </citation>
    <scope>NUCLEOTIDE SEQUENCE</scope>
    <source>
        <strain evidence="2">DSM 43998</strain>
    </source>
</reference>
<dbReference type="Proteomes" id="UP000887023">
    <property type="component" value="Chromosome"/>
</dbReference>
<evidence type="ECO:0000313" key="3">
    <source>
        <dbReference type="Proteomes" id="UP000887023"/>
    </source>
</evidence>
<dbReference type="RefSeq" id="WP_066469357.1">
    <property type="nucleotide sequence ID" value="NZ_CBCRUZ010000005.1"/>
</dbReference>
<keyword evidence="3" id="KW-1185">Reference proteome</keyword>
<proteinExistence type="predicted"/>
<dbReference type="Pfam" id="PF13349">
    <property type="entry name" value="DUF4097"/>
    <property type="match status" value="1"/>
</dbReference>
<feature type="domain" description="DUF4097" evidence="1">
    <location>
        <begin position="60"/>
        <end position="212"/>
    </location>
</feature>
<evidence type="ECO:0000313" key="2">
    <source>
        <dbReference type="EMBL" id="QXQ13710.1"/>
    </source>
</evidence>
<organism evidence="2 3">
    <name type="scientific">Skermania pinensis</name>
    <dbReference type="NCBI Taxonomy" id="39122"/>
    <lineage>
        <taxon>Bacteria</taxon>
        <taxon>Bacillati</taxon>
        <taxon>Actinomycetota</taxon>
        <taxon>Actinomycetes</taxon>
        <taxon>Mycobacteriales</taxon>
        <taxon>Gordoniaceae</taxon>
        <taxon>Skermania</taxon>
    </lineage>
</organism>
<accession>A0ABX8SB89</accession>
<dbReference type="Gene3D" id="2.160.20.120">
    <property type="match status" value="1"/>
</dbReference>
<dbReference type="EMBL" id="CP079105">
    <property type="protein sequence ID" value="QXQ13710.1"/>
    <property type="molecule type" value="Genomic_DNA"/>
</dbReference>
<evidence type="ECO:0000259" key="1">
    <source>
        <dbReference type="Pfam" id="PF13349"/>
    </source>
</evidence>
<name>A0ABX8SB89_9ACTN</name>